<dbReference type="SUPFAM" id="SSF63829">
    <property type="entry name" value="Calcium-dependent phosphotriesterase"/>
    <property type="match status" value="2"/>
</dbReference>
<dbReference type="Pfam" id="PF02518">
    <property type="entry name" value="HATPase_c"/>
    <property type="match status" value="1"/>
</dbReference>
<evidence type="ECO:0000313" key="14">
    <source>
        <dbReference type="EMBL" id="EIM65294.1"/>
    </source>
</evidence>
<evidence type="ECO:0000256" key="5">
    <source>
        <dbReference type="ARBA" id="ARBA00022679"/>
    </source>
</evidence>
<dbReference type="eggNOG" id="COG3292">
    <property type="taxonomic scope" value="Bacteria"/>
</dbReference>
<dbReference type="EMBL" id="CM001488">
    <property type="protein sequence ID" value="EIM65294.1"/>
    <property type="molecule type" value="Genomic_DNA"/>
</dbReference>
<dbReference type="Gene3D" id="2.60.40.10">
    <property type="entry name" value="Immunoglobulins"/>
    <property type="match status" value="1"/>
</dbReference>
<keyword evidence="6" id="KW-0812">Transmembrane</keyword>
<dbReference type="InterPro" id="IPR013783">
    <property type="entry name" value="Ig-like_fold"/>
</dbReference>
<dbReference type="CDD" id="cd16922">
    <property type="entry name" value="HATPase_EvgS-ArcB-TorS-like"/>
    <property type="match status" value="1"/>
</dbReference>
<evidence type="ECO:0000259" key="13">
    <source>
        <dbReference type="PROSITE" id="PS50109"/>
    </source>
</evidence>
<dbReference type="Pfam" id="PF07495">
    <property type="entry name" value="Y_Y_Y"/>
    <property type="match status" value="1"/>
</dbReference>
<dbReference type="Gene3D" id="1.10.287.130">
    <property type="match status" value="1"/>
</dbReference>
<dbReference type="Pfam" id="PF07494">
    <property type="entry name" value="Reg_prop"/>
    <property type="match status" value="3"/>
</dbReference>
<dbReference type="Gene3D" id="2.130.10.10">
    <property type="entry name" value="YVTN repeat-like/Quinoprotein amine dehydrogenase"/>
    <property type="match status" value="6"/>
</dbReference>
<dbReference type="InterPro" id="IPR015943">
    <property type="entry name" value="WD40/YVTN_repeat-like_dom_sf"/>
</dbReference>
<reference evidence="14 15" key="2">
    <citation type="submission" date="2012-02" db="EMBL/GenBank/DDBJ databases">
        <title>Improved High-Quality Draft sequence of Desulfobacter postgatei 2ac9.</title>
        <authorList>
            <consortium name="US DOE Joint Genome Institute"/>
            <person name="Lucas S."/>
            <person name="Han J."/>
            <person name="Lapidus A."/>
            <person name="Cheng J.-F."/>
            <person name="Goodwin L."/>
            <person name="Pitluck S."/>
            <person name="Peters L."/>
            <person name="Ovchinnikova G."/>
            <person name="Held B."/>
            <person name="Detter J.C."/>
            <person name="Han C."/>
            <person name="Tapia R."/>
            <person name="Land M."/>
            <person name="Hauser L."/>
            <person name="Kyrpides N."/>
            <person name="Ivanova N."/>
            <person name="Pagani I."/>
            <person name="Orellana R."/>
            <person name="Lovley D."/>
            <person name="Woyke T."/>
        </authorList>
    </citation>
    <scope>NUCLEOTIDE SEQUENCE [LARGE SCALE GENOMIC DNA]</scope>
    <source>
        <strain evidence="14 15">2ac9</strain>
    </source>
</reference>
<dbReference type="EC" id="2.7.13.3" evidence="3"/>
<dbReference type="FunFam" id="1.10.287.130:FF:000004">
    <property type="entry name" value="Ethylene receptor 1"/>
    <property type="match status" value="1"/>
</dbReference>
<evidence type="ECO:0000256" key="8">
    <source>
        <dbReference type="ARBA" id="ARBA00022777"/>
    </source>
</evidence>
<evidence type="ECO:0000256" key="2">
    <source>
        <dbReference type="ARBA" id="ARBA00004370"/>
    </source>
</evidence>
<dbReference type="PRINTS" id="PR00344">
    <property type="entry name" value="BCTRLSENSOR"/>
</dbReference>
<dbReference type="PANTHER" id="PTHR43547:SF2">
    <property type="entry name" value="HYBRID SIGNAL TRANSDUCTION HISTIDINE KINASE C"/>
    <property type="match status" value="1"/>
</dbReference>
<evidence type="ECO:0000256" key="11">
    <source>
        <dbReference type="ARBA" id="ARBA00023136"/>
    </source>
</evidence>
<dbReference type="SUPFAM" id="SSF101898">
    <property type="entry name" value="NHL repeat"/>
    <property type="match status" value="1"/>
</dbReference>
<evidence type="ECO:0000256" key="9">
    <source>
        <dbReference type="ARBA" id="ARBA00022840"/>
    </source>
</evidence>
<dbReference type="InterPro" id="IPR036097">
    <property type="entry name" value="HisK_dim/P_sf"/>
</dbReference>
<dbReference type="HOGENOM" id="CLU_000445_28_2_7"/>
<dbReference type="InterPro" id="IPR011110">
    <property type="entry name" value="Reg_prop"/>
</dbReference>
<evidence type="ECO:0000256" key="10">
    <source>
        <dbReference type="ARBA" id="ARBA00022989"/>
    </source>
</evidence>
<dbReference type="RefSeq" id="WP_004075341.1">
    <property type="nucleotide sequence ID" value="NZ_CM001488.1"/>
</dbReference>
<comment type="subcellular location">
    <subcellularLocation>
        <location evidence="2">Membrane</location>
    </subcellularLocation>
</comment>
<dbReference type="GO" id="GO:0005524">
    <property type="term" value="F:ATP binding"/>
    <property type="evidence" value="ECO:0007669"/>
    <property type="project" value="UniProtKB-KW"/>
</dbReference>
<dbReference type="InterPro" id="IPR036890">
    <property type="entry name" value="HATPase_C_sf"/>
</dbReference>
<dbReference type="InterPro" id="IPR004358">
    <property type="entry name" value="Sig_transdc_His_kin-like_C"/>
</dbReference>
<keyword evidence="7" id="KW-0547">Nucleotide-binding</keyword>
<dbReference type="GO" id="GO:0016020">
    <property type="term" value="C:membrane"/>
    <property type="evidence" value="ECO:0007669"/>
    <property type="project" value="UniProtKB-SubCell"/>
</dbReference>
<dbReference type="GO" id="GO:0000155">
    <property type="term" value="F:phosphorelay sensor kinase activity"/>
    <property type="evidence" value="ECO:0007669"/>
    <property type="project" value="InterPro"/>
</dbReference>
<dbReference type="PROSITE" id="PS50109">
    <property type="entry name" value="HIS_KIN"/>
    <property type="match status" value="1"/>
</dbReference>
<dbReference type="SUPFAM" id="SSF47384">
    <property type="entry name" value="Homodimeric domain of signal transducing histidine kinase"/>
    <property type="match status" value="1"/>
</dbReference>
<keyword evidence="15" id="KW-1185">Reference proteome</keyword>
<gene>
    <name evidence="14" type="ORF">DespoDRAFT_03537</name>
</gene>
<keyword evidence="9" id="KW-0067">ATP-binding</keyword>
<dbReference type="InterPro" id="IPR003661">
    <property type="entry name" value="HisK_dim/P_dom"/>
</dbReference>
<organism evidence="14 15">
    <name type="scientific">Desulfobacter postgatei 2ac9</name>
    <dbReference type="NCBI Taxonomy" id="879212"/>
    <lineage>
        <taxon>Bacteria</taxon>
        <taxon>Pseudomonadati</taxon>
        <taxon>Thermodesulfobacteriota</taxon>
        <taxon>Desulfobacteria</taxon>
        <taxon>Desulfobacterales</taxon>
        <taxon>Desulfobacteraceae</taxon>
        <taxon>Desulfobacter</taxon>
    </lineage>
</organism>
<dbReference type="CDD" id="cd00082">
    <property type="entry name" value="HisKA"/>
    <property type="match status" value="1"/>
</dbReference>
<dbReference type="FunFam" id="3.30.565.10:FF:000010">
    <property type="entry name" value="Sensor histidine kinase RcsC"/>
    <property type="match status" value="1"/>
</dbReference>
<keyword evidence="8 14" id="KW-0418">Kinase</keyword>
<dbReference type="InterPro" id="IPR011123">
    <property type="entry name" value="Y_Y_Y"/>
</dbReference>
<evidence type="ECO:0000256" key="12">
    <source>
        <dbReference type="SAM" id="Coils"/>
    </source>
</evidence>
<dbReference type="PANTHER" id="PTHR43547">
    <property type="entry name" value="TWO-COMPONENT HISTIDINE KINASE"/>
    <property type="match status" value="1"/>
</dbReference>
<keyword evidence="10" id="KW-1133">Transmembrane helix</keyword>
<dbReference type="OrthoDB" id="9778496at2"/>
<keyword evidence="4" id="KW-0597">Phosphoprotein</keyword>
<comment type="catalytic activity">
    <reaction evidence="1">
        <text>ATP + protein L-histidine = ADP + protein N-phospho-L-histidine.</text>
        <dbReference type="EC" id="2.7.13.3"/>
    </reaction>
</comment>
<dbReference type="InterPro" id="IPR005467">
    <property type="entry name" value="His_kinase_dom"/>
</dbReference>
<keyword evidence="11" id="KW-0472">Membrane</keyword>
<dbReference type="eggNOG" id="COG2205">
    <property type="taxonomic scope" value="Bacteria"/>
</dbReference>
<evidence type="ECO:0000256" key="1">
    <source>
        <dbReference type="ARBA" id="ARBA00000085"/>
    </source>
</evidence>
<evidence type="ECO:0000256" key="3">
    <source>
        <dbReference type="ARBA" id="ARBA00012438"/>
    </source>
</evidence>
<sequence>MTVFFREQCRKKGETIFHGWSGSLLFLTLIPGLILSTPGLSLAFKAMFSHPFDTGSYNCGITQDRDGFIWVGTPEGIVRWDGYKMKRFSSGPDSLNNDIAPCVFADSSGFRIWVATMGGGLNCYNKRLNKFIYFRHDPGNPASISSDFFNWAPRSIAEDQDGKIWVGTQNGLNLYDPLENTFVRYLPEPGNSNCLSHGSIFTVFVDQENKIWAGTKAGGLNRLDKKTGGITRISLGSFGQPSPDASIHSGPGCINSIIQGPKGFLWIGTAKAGLFRLDPHTLETRQFTHDPHNAQGLASNYVYTLMPDHRGYIWISHSYTDPVGLEVFNTDSETFTSLRHDPDNPLSPREDKIVGFFMDRQGIVWTVGNTGPVDAWDSFAHQFTLYRHNPADRTSLGSNSVFMLYQDSRNTIWVAGGSQGGLSRFNPGTDDFSRAGPVEQNISALYSVYSVCEDSADRLWVGAGDGSLNVYNRENRTLEATYQNPLVAGAPVRGLIQDRLNPELLWLGTLENGIFQFNKKTGKFRQFVHDCTNPRSLSNNVAFNLVNDRQGTLWICTKVGLNRYNPGTDNFQRFTKGKNGLRGNNINDCHEDLKGRFWVSTEDGGLHLFDRESGIFTPVTQAQGLPSGAIRAIQEDDRGRLWLSSDMGLYLFDAKNRKVLDHYSEKDGLQADRFSIFANSALKSREGDLWFSGLSGVNRFHPDRIMKNPYVPPVILISLEQGGRPLDTGKAPELIQSIHLPWQRNFFEFEFSVLNFTRPGNNEYAYFLEGFETQWNRTETRRYGKYTNLPGGTYTLRLFGSNNNGVWNEKGKAIRIQVDNPPWKRTWAYVACIAACIGIWIGGLRLAHKRVEKKIKAQAEELEKARRITEQLRAIDRMKSELLKKQDQVENELVKNKQKLEEMVKERTLALKAAKEKAEAASQAKGEFLANMSHEIRTPLNLVIGFSDIIYKEVQDEVIKEYVATIRSAGNSLLAMLNDILDLSKAESGSFPLKYAPFDLEGLLKELNKIYANTARIKGLEFSLEIEKELPSIIVLDRVRLRQILMNITGNAIKFTSSGFVKLTAGYRQFENEKRFSELFFIIEDSGIGIAPDQKRLIFERFSQQKGQDFDTYGGTGIGLSISEKIVAAMGGTIEVNSTPGNGSRFLVTIPNVKSEAGKTKLLPCDAVMAQAEGKEEILNLFPPPKCDTPMAIEKLKELLTLLREEMLDRWEYLNEALIMGNVQAFAEEIVELGQTYGYAPLRIWGEAVSKQAKTFDMVSLPDTLKCFPNLIDQLSRLVDT</sequence>
<feature type="coiled-coil region" evidence="12">
    <location>
        <begin position="848"/>
        <end position="917"/>
    </location>
</feature>
<evidence type="ECO:0000256" key="4">
    <source>
        <dbReference type="ARBA" id="ARBA00022553"/>
    </source>
</evidence>
<dbReference type="Pfam" id="PF00512">
    <property type="entry name" value="HisKA"/>
    <property type="match status" value="1"/>
</dbReference>
<protein>
    <recommendedName>
        <fullName evidence="3">histidine kinase</fullName>
        <ecNumber evidence="3">2.7.13.3</ecNumber>
    </recommendedName>
</protein>
<dbReference type="InterPro" id="IPR003594">
    <property type="entry name" value="HATPase_dom"/>
</dbReference>
<evidence type="ECO:0000256" key="7">
    <source>
        <dbReference type="ARBA" id="ARBA00022741"/>
    </source>
</evidence>
<evidence type="ECO:0000256" key="6">
    <source>
        <dbReference type="ARBA" id="ARBA00022692"/>
    </source>
</evidence>
<keyword evidence="12" id="KW-0175">Coiled coil</keyword>
<dbReference type="STRING" id="879212.DespoDRAFT_03537"/>
<feature type="domain" description="Histidine kinase" evidence="13">
    <location>
        <begin position="931"/>
        <end position="1154"/>
    </location>
</feature>
<reference evidence="14 15" key="1">
    <citation type="submission" date="2011-09" db="EMBL/GenBank/DDBJ databases">
        <authorList>
            <consortium name="US DOE Joint Genome Institute (JGI-PGF)"/>
            <person name="Lucas S."/>
            <person name="Han J."/>
            <person name="Lapidus A."/>
            <person name="Cheng J.-F."/>
            <person name="Goodwin L."/>
            <person name="Pitluck S."/>
            <person name="Peters L."/>
            <person name="Land M.L."/>
            <person name="Hauser L."/>
            <person name="Orellana R."/>
            <person name="Lovley D."/>
            <person name="Woyke T.J."/>
        </authorList>
    </citation>
    <scope>NUCLEOTIDE SEQUENCE [LARGE SCALE GENOMIC DNA]</scope>
    <source>
        <strain evidence="14 15">2ac9</strain>
    </source>
</reference>
<accession>I5B731</accession>
<dbReference type="SMART" id="SM00388">
    <property type="entry name" value="HisKA"/>
    <property type="match status" value="1"/>
</dbReference>
<keyword evidence="5" id="KW-0808">Transferase</keyword>
<dbReference type="Proteomes" id="UP000005778">
    <property type="component" value="Chromosome"/>
</dbReference>
<evidence type="ECO:0000313" key="15">
    <source>
        <dbReference type="Proteomes" id="UP000005778"/>
    </source>
</evidence>
<dbReference type="SUPFAM" id="SSF55874">
    <property type="entry name" value="ATPase domain of HSP90 chaperone/DNA topoisomerase II/histidine kinase"/>
    <property type="match status" value="1"/>
</dbReference>
<proteinExistence type="predicted"/>
<dbReference type="Gene3D" id="3.30.565.10">
    <property type="entry name" value="Histidine kinase-like ATPase, C-terminal domain"/>
    <property type="match status" value="1"/>
</dbReference>
<dbReference type="SMART" id="SM00387">
    <property type="entry name" value="HATPase_c"/>
    <property type="match status" value="1"/>
</dbReference>
<name>I5B731_9BACT</name>